<evidence type="ECO:0000313" key="5">
    <source>
        <dbReference type="EMBL" id="MQM00078.1"/>
    </source>
</evidence>
<proteinExistence type="predicted"/>
<dbReference type="EMBL" id="NMUH01002454">
    <property type="protein sequence ID" value="MQM00078.1"/>
    <property type="molecule type" value="Genomic_DNA"/>
</dbReference>
<dbReference type="PROSITE" id="PS50294">
    <property type="entry name" value="WD_REPEATS_REGION"/>
    <property type="match status" value="3"/>
</dbReference>
<evidence type="ECO:0000313" key="6">
    <source>
        <dbReference type="Proteomes" id="UP000652761"/>
    </source>
</evidence>
<keyword evidence="2" id="KW-0677">Repeat</keyword>
<dbReference type="PRINTS" id="PR00320">
    <property type="entry name" value="GPROTEINBRPT"/>
</dbReference>
<dbReference type="InterPro" id="IPR015943">
    <property type="entry name" value="WD40/YVTN_repeat-like_dom_sf"/>
</dbReference>
<dbReference type="InterPro" id="IPR036322">
    <property type="entry name" value="WD40_repeat_dom_sf"/>
</dbReference>
<feature type="repeat" description="WD" evidence="3">
    <location>
        <begin position="107"/>
        <end position="140"/>
    </location>
</feature>
<dbReference type="Gene3D" id="2.130.10.10">
    <property type="entry name" value="YVTN repeat-like/Quinoprotein amine dehydrogenase"/>
    <property type="match status" value="4"/>
</dbReference>
<sequence>MVKTYHRYVQRSAFGVIVSVDANICYDASGKLLLAPALDQVGMWNLRQGVCSRSLSISSDPLDGAKLGPSVAVTRVASSFTSSVASGHADGSIRIWDSEEGSCVTTLNGHKGAVSALRYSSTGALLASGSKDGRIILWDLVTDLIFLDADKKLVSCSKDRFVRVWDLETQHCTQVIGGHQSEIWSLDADPEERYLVTGSADPELRFYRIRHEQLEDGTPGSDTDNKWEILKQFGEVRRQSKDRVATVRFNRAGNLLACQAAGKTVEVYRVLSDADSKHKAKRRLRRKKEKALSKGGADVNGEGDVEAVANQDSNNPSITVSDVFKLLQTLRASKKICSVAFCPITPGGDALACLAISLNNNTLEAYSVSSSEITRTHTIELQGHRSDIRSVALSSDGTLLLSTSHNAVKIWNPGNGSCLRTIESGYGLCSALLLGDKHALVGTKSGTLEVIDIQSSSCVEVVEAHGGSLRSIALIPDGNGFVTGGADHDIKFWEYHYTQKPGQVASSSAPTPTKLEQS</sequence>
<feature type="region of interest" description="Disordered" evidence="4">
    <location>
        <begin position="279"/>
        <end position="301"/>
    </location>
</feature>
<evidence type="ECO:0000256" key="3">
    <source>
        <dbReference type="PROSITE-ProRule" id="PRU00221"/>
    </source>
</evidence>
<dbReference type="Pfam" id="PF25173">
    <property type="entry name" value="Beta-prop_WDR3_1st"/>
    <property type="match status" value="1"/>
</dbReference>
<dbReference type="InterPro" id="IPR020472">
    <property type="entry name" value="WD40_PAC1"/>
</dbReference>
<evidence type="ECO:0000256" key="2">
    <source>
        <dbReference type="ARBA" id="ARBA00022737"/>
    </source>
</evidence>
<feature type="repeat" description="WD" evidence="3">
    <location>
        <begin position="141"/>
        <end position="175"/>
    </location>
</feature>
<organism evidence="5 6">
    <name type="scientific">Colocasia esculenta</name>
    <name type="common">Wild taro</name>
    <name type="synonym">Arum esculentum</name>
    <dbReference type="NCBI Taxonomy" id="4460"/>
    <lineage>
        <taxon>Eukaryota</taxon>
        <taxon>Viridiplantae</taxon>
        <taxon>Streptophyta</taxon>
        <taxon>Embryophyta</taxon>
        <taxon>Tracheophyta</taxon>
        <taxon>Spermatophyta</taxon>
        <taxon>Magnoliopsida</taxon>
        <taxon>Liliopsida</taxon>
        <taxon>Araceae</taxon>
        <taxon>Aroideae</taxon>
        <taxon>Colocasieae</taxon>
        <taxon>Colocasia</taxon>
    </lineage>
</organism>
<name>A0A843W012_COLES</name>
<reference evidence="5" key="1">
    <citation type="submission" date="2017-07" db="EMBL/GenBank/DDBJ databases">
        <title>Taro Niue Genome Assembly and Annotation.</title>
        <authorList>
            <person name="Atibalentja N."/>
            <person name="Keating K."/>
            <person name="Fields C.J."/>
        </authorList>
    </citation>
    <scope>NUCLEOTIDE SEQUENCE</scope>
    <source>
        <strain evidence="5">Niue_2</strain>
        <tissue evidence="5">Leaf</tissue>
    </source>
</reference>
<dbReference type="Pfam" id="PF00400">
    <property type="entry name" value="WD40"/>
    <property type="match status" value="2"/>
</dbReference>
<keyword evidence="6" id="KW-1185">Reference proteome</keyword>
<keyword evidence="1 3" id="KW-0853">WD repeat</keyword>
<feature type="repeat" description="WD" evidence="3">
    <location>
        <begin position="176"/>
        <end position="210"/>
    </location>
</feature>
<dbReference type="Proteomes" id="UP000652761">
    <property type="component" value="Unassembled WGS sequence"/>
</dbReference>
<dbReference type="PROSITE" id="PS00678">
    <property type="entry name" value="WD_REPEATS_1"/>
    <property type="match status" value="1"/>
</dbReference>
<evidence type="ECO:0000256" key="4">
    <source>
        <dbReference type="SAM" id="MobiDB-lite"/>
    </source>
</evidence>
<dbReference type="InterPro" id="IPR001680">
    <property type="entry name" value="WD40_rpt"/>
</dbReference>
<feature type="compositionally biased region" description="Basic residues" evidence="4">
    <location>
        <begin position="279"/>
        <end position="289"/>
    </location>
</feature>
<feature type="repeat" description="WD" evidence="3">
    <location>
        <begin position="381"/>
        <end position="421"/>
    </location>
</feature>
<dbReference type="OrthoDB" id="407922at2759"/>
<accession>A0A843W012</accession>
<dbReference type="GO" id="GO:0034388">
    <property type="term" value="C:Pwp2p-containing subcomplex of 90S preribosome"/>
    <property type="evidence" value="ECO:0007669"/>
    <property type="project" value="TreeGrafter"/>
</dbReference>
<feature type="repeat" description="WD" evidence="3">
    <location>
        <begin position="84"/>
        <end position="106"/>
    </location>
</feature>
<dbReference type="InterPro" id="IPR019775">
    <property type="entry name" value="WD40_repeat_CS"/>
</dbReference>
<dbReference type="GO" id="GO:0030490">
    <property type="term" value="P:maturation of SSU-rRNA"/>
    <property type="evidence" value="ECO:0007669"/>
    <property type="project" value="TreeGrafter"/>
</dbReference>
<feature type="repeat" description="WD" evidence="3">
    <location>
        <begin position="462"/>
        <end position="494"/>
    </location>
</feature>
<dbReference type="PANTHER" id="PTHR19853:SF0">
    <property type="entry name" value="WD REPEAT-CONTAINING PROTEIN 3"/>
    <property type="match status" value="1"/>
</dbReference>
<dbReference type="PANTHER" id="PTHR19853">
    <property type="entry name" value="WD REPEAT CONTAINING PROTEIN 3 WDR3"/>
    <property type="match status" value="1"/>
</dbReference>
<comment type="caution">
    <text evidence="5">The sequence shown here is derived from an EMBL/GenBank/DDBJ whole genome shotgun (WGS) entry which is preliminary data.</text>
</comment>
<gene>
    <name evidence="5" type="ORF">Taro_032810</name>
</gene>
<dbReference type="GO" id="GO:0032040">
    <property type="term" value="C:small-subunit processome"/>
    <property type="evidence" value="ECO:0007669"/>
    <property type="project" value="TreeGrafter"/>
</dbReference>
<dbReference type="InterPro" id="IPR051570">
    <property type="entry name" value="TBC1_cilium_biogenesis"/>
</dbReference>
<dbReference type="PROSITE" id="PS50082">
    <property type="entry name" value="WD_REPEATS_2"/>
    <property type="match status" value="6"/>
</dbReference>
<evidence type="ECO:0000256" key="1">
    <source>
        <dbReference type="ARBA" id="ARBA00022574"/>
    </source>
</evidence>
<dbReference type="SMART" id="SM00320">
    <property type="entry name" value="WD40"/>
    <property type="match status" value="9"/>
</dbReference>
<dbReference type="SUPFAM" id="SSF50978">
    <property type="entry name" value="WD40 repeat-like"/>
    <property type="match status" value="2"/>
</dbReference>
<dbReference type="AlphaFoldDB" id="A0A843W012"/>
<protein>
    <submittedName>
        <fullName evidence="5">Uncharacterized protein</fullName>
    </submittedName>
</protein>
<dbReference type="GO" id="GO:0030515">
    <property type="term" value="F:snoRNA binding"/>
    <property type="evidence" value="ECO:0007669"/>
    <property type="project" value="TreeGrafter"/>
</dbReference>